<name>A0AC60PFH1_IXOPE</name>
<protein>
    <submittedName>
        <fullName evidence="1">Uncharacterized protein</fullName>
    </submittedName>
</protein>
<sequence>MTALSLFAVLNITYLYVHYEVRMADLSLPWSLLEQSAPNVSDWNDAVPSSSSELPTELPNPSWESHQSSGPMEQLSRGYDRLPYPVENTSYLPVAPSVASTCRDNLNYLFFVHTAPDHFTHRDILRKFIGDATLMSRYNWSIVFFLGLARDAKTMDMILEEATHNGDIVIFPYMDTYRNLTYKYVYGMKWTMDNCPSAKYIVKMDDDIVLNLYRLLSNPPASSSPAFLSLALNFYASCHLQSKRSRRYKLMGPTRQRQKRTIMVFVMFVYKFYHR</sequence>
<dbReference type="Proteomes" id="UP000805193">
    <property type="component" value="Unassembled WGS sequence"/>
</dbReference>
<evidence type="ECO:0000313" key="2">
    <source>
        <dbReference type="Proteomes" id="UP000805193"/>
    </source>
</evidence>
<keyword evidence="2" id="KW-1185">Reference proteome</keyword>
<reference evidence="1 2" key="1">
    <citation type="journal article" date="2020" name="Cell">
        <title>Large-Scale Comparative Analyses of Tick Genomes Elucidate Their Genetic Diversity and Vector Capacities.</title>
        <authorList>
            <consortium name="Tick Genome and Microbiome Consortium (TIGMIC)"/>
            <person name="Jia N."/>
            <person name="Wang J."/>
            <person name="Shi W."/>
            <person name="Du L."/>
            <person name="Sun Y."/>
            <person name="Zhan W."/>
            <person name="Jiang J.F."/>
            <person name="Wang Q."/>
            <person name="Zhang B."/>
            <person name="Ji P."/>
            <person name="Bell-Sakyi L."/>
            <person name="Cui X.M."/>
            <person name="Yuan T.T."/>
            <person name="Jiang B.G."/>
            <person name="Yang W.F."/>
            <person name="Lam T.T."/>
            <person name="Chang Q.C."/>
            <person name="Ding S.J."/>
            <person name="Wang X.J."/>
            <person name="Zhu J.G."/>
            <person name="Ruan X.D."/>
            <person name="Zhao L."/>
            <person name="Wei J.T."/>
            <person name="Ye R.Z."/>
            <person name="Que T.C."/>
            <person name="Du C.H."/>
            <person name="Zhou Y.H."/>
            <person name="Cheng J.X."/>
            <person name="Dai P.F."/>
            <person name="Guo W.B."/>
            <person name="Han X.H."/>
            <person name="Huang E.J."/>
            <person name="Li L.F."/>
            <person name="Wei W."/>
            <person name="Gao Y.C."/>
            <person name="Liu J.Z."/>
            <person name="Shao H.Z."/>
            <person name="Wang X."/>
            <person name="Wang C.C."/>
            <person name="Yang T.C."/>
            <person name="Huo Q.B."/>
            <person name="Li W."/>
            <person name="Chen H.Y."/>
            <person name="Chen S.E."/>
            <person name="Zhou L.G."/>
            <person name="Ni X.B."/>
            <person name="Tian J.H."/>
            <person name="Sheng Y."/>
            <person name="Liu T."/>
            <person name="Pan Y.S."/>
            <person name="Xia L.Y."/>
            <person name="Li J."/>
            <person name="Zhao F."/>
            <person name="Cao W.C."/>
        </authorList>
    </citation>
    <scope>NUCLEOTIDE SEQUENCE [LARGE SCALE GENOMIC DNA]</scope>
    <source>
        <strain evidence="1">Iper-2018</strain>
    </source>
</reference>
<gene>
    <name evidence="1" type="ORF">HPB47_004550</name>
</gene>
<accession>A0AC60PFH1</accession>
<dbReference type="EMBL" id="JABSTQ010010694">
    <property type="protein sequence ID" value="KAG0418844.1"/>
    <property type="molecule type" value="Genomic_DNA"/>
</dbReference>
<evidence type="ECO:0000313" key="1">
    <source>
        <dbReference type="EMBL" id="KAG0418844.1"/>
    </source>
</evidence>
<organism evidence="1 2">
    <name type="scientific">Ixodes persulcatus</name>
    <name type="common">Taiga tick</name>
    <dbReference type="NCBI Taxonomy" id="34615"/>
    <lineage>
        <taxon>Eukaryota</taxon>
        <taxon>Metazoa</taxon>
        <taxon>Ecdysozoa</taxon>
        <taxon>Arthropoda</taxon>
        <taxon>Chelicerata</taxon>
        <taxon>Arachnida</taxon>
        <taxon>Acari</taxon>
        <taxon>Parasitiformes</taxon>
        <taxon>Ixodida</taxon>
        <taxon>Ixodoidea</taxon>
        <taxon>Ixodidae</taxon>
        <taxon>Ixodinae</taxon>
        <taxon>Ixodes</taxon>
    </lineage>
</organism>
<proteinExistence type="predicted"/>
<comment type="caution">
    <text evidence="1">The sequence shown here is derived from an EMBL/GenBank/DDBJ whole genome shotgun (WGS) entry which is preliminary data.</text>
</comment>